<evidence type="ECO:0000313" key="2">
    <source>
        <dbReference type="Proteomes" id="UP000053342"/>
    </source>
</evidence>
<dbReference type="EMBL" id="KN847333">
    <property type="protein sequence ID" value="KIW46501.1"/>
    <property type="molecule type" value="Genomic_DNA"/>
</dbReference>
<dbReference type="AlphaFoldDB" id="A0A0D2B2Y1"/>
<evidence type="ECO:0000313" key="1">
    <source>
        <dbReference type="EMBL" id="KIW46501.1"/>
    </source>
</evidence>
<dbReference type="GeneID" id="27354244"/>
<protein>
    <submittedName>
        <fullName evidence="1">Uncharacterized protein</fullName>
    </submittedName>
</protein>
<dbReference type="STRING" id="215243.A0A0D2B2Y1"/>
<dbReference type="RefSeq" id="XP_016266717.1">
    <property type="nucleotide sequence ID" value="XM_016402820.1"/>
</dbReference>
<dbReference type="HOGENOM" id="CLU_029537_0_2_1"/>
<organism evidence="1 2">
    <name type="scientific">Exophiala oligosperma</name>
    <dbReference type="NCBI Taxonomy" id="215243"/>
    <lineage>
        <taxon>Eukaryota</taxon>
        <taxon>Fungi</taxon>
        <taxon>Dikarya</taxon>
        <taxon>Ascomycota</taxon>
        <taxon>Pezizomycotina</taxon>
        <taxon>Eurotiomycetes</taxon>
        <taxon>Chaetothyriomycetidae</taxon>
        <taxon>Chaetothyriales</taxon>
        <taxon>Herpotrichiellaceae</taxon>
        <taxon>Exophiala</taxon>
    </lineage>
</organism>
<accession>A0A0D2B2Y1</accession>
<name>A0A0D2B2Y1_9EURO</name>
<dbReference type="Gene3D" id="3.40.50.1820">
    <property type="entry name" value="alpha/beta hydrolase"/>
    <property type="match status" value="1"/>
</dbReference>
<gene>
    <name evidence="1" type="ORF">PV06_02170</name>
</gene>
<dbReference type="InterPro" id="IPR029058">
    <property type="entry name" value="AB_hydrolase_fold"/>
</dbReference>
<dbReference type="PANTHER" id="PTHR37574:SF1">
    <property type="entry name" value="LIPASE B"/>
    <property type="match status" value="1"/>
</dbReference>
<dbReference type="PANTHER" id="PTHR37574">
    <property type="entry name" value="LIPASE B"/>
    <property type="match status" value="1"/>
</dbReference>
<dbReference type="OrthoDB" id="4605274at2759"/>
<dbReference type="VEuPathDB" id="FungiDB:PV06_02170"/>
<reference evidence="1 2" key="1">
    <citation type="submission" date="2015-01" db="EMBL/GenBank/DDBJ databases">
        <title>The Genome Sequence of Exophiala oligosperma CBS72588.</title>
        <authorList>
            <consortium name="The Broad Institute Genomics Platform"/>
            <person name="Cuomo C."/>
            <person name="de Hoog S."/>
            <person name="Gorbushina A."/>
            <person name="Stielow B."/>
            <person name="Teixiera M."/>
            <person name="Abouelleil A."/>
            <person name="Chapman S.B."/>
            <person name="Priest M."/>
            <person name="Young S.K."/>
            <person name="Wortman J."/>
            <person name="Nusbaum C."/>
            <person name="Birren B."/>
        </authorList>
    </citation>
    <scope>NUCLEOTIDE SEQUENCE [LARGE SCALE GENOMIC DNA]</scope>
    <source>
        <strain evidence="1 2">CBS 72588</strain>
    </source>
</reference>
<keyword evidence="2" id="KW-1185">Reference proteome</keyword>
<dbReference type="InterPro" id="IPR053228">
    <property type="entry name" value="Stereospecific_Lipase"/>
</dbReference>
<dbReference type="SUPFAM" id="SSF53474">
    <property type="entry name" value="alpha/beta-Hydrolases"/>
    <property type="match status" value="1"/>
</dbReference>
<proteinExistence type="predicted"/>
<sequence length="453" mass="49538">MQCLKSQSGFHGDLLPYSSSSIVPKVSAHTAPVHTNNWPPSSHLDEFEELKKIPRNQAHCPLRSQFNRHVVRLMRGGDIMFRSKKVNINSHQNKNPDPAVAVYQQLDSHDAPYALTEDVLRSVIFIPADFNHGKDGKTPVILVPGTGSYGGEAYEHNFAKLLRGTSFADPVWLNIPGRMCDEAPKNAEHVAYAINYLSTLCDTKVAVIAWSQGNLSTQWALKYWPSTRTRVSNFICLSADFRGTVQAWGLAPCPYTIPGTPAVWNQTRNSKFIATLRSNGGDSAYVPTTSIYSSTDEVVQPQFGPFASALMKDERNVGVTNCEIQRAAVKSMKPGQLAYSHEGVMHSSLAWALAEDALKNGGPGRLDRINMAGVCKSRIAPGLSILDATQTQALSAWCLKSILLFTPKPWNEPALPLYVASENVDYVPEEVVEPVKQETHVAEAEVAAPAAAA</sequence>
<dbReference type="Proteomes" id="UP000053342">
    <property type="component" value="Unassembled WGS sequence"/>
</dbReference>